<proteinExistence type="inferred from homology"/>
<keyword evidence="2" id="KW-0378">Hydrolase</keyword>
<dbReference type="InterPro" id="IPR049166">
    <property type="entry name" value="GH39_cat"/>
</dbReference>
<evidence type="ECO:0000256" key="1">
    <source>
        <dbReference type="ARBA" id="ARBA00008875"/>
    </source>
</evidence>
<dbReference type="GO" id="GO:0004553">
    <property type="term" value="F:hydrolase activity, hydrolyzing O-glycosyl compounds"/>
    <property type="evidence" value="ECO:0007669"/>
    <property type="project" value="TreeGrafter"/>
</dbReference>
<dbReference type="Gene3D" id="3.20.20.80">
    <property type="entry name" value="Glycosidases"/>
    <property type="match status" value="1"/>
</dbReference>
<evidence type="ECO:0000256" key="3">
    <source>
        <dbReference type="ARBA" id="ARBA00023295"/>
    </source>
</evidence>
<evidence type="ECO:0000313" key="6">
    <source>
        <dbReference type="Proteomes" id="UP000307943"/>
    </source>
</evidence>
<protein>
    <recommendedName>
        <fullName evidence="4">Glycosyl hydrolases family 39 N-terminal catalytic domain-containing protein</fullName>
    </recommendedName>
</protein>
<dbReference type="EMBL" id="VDCQ01000009">
    <property type="protein sequence ID" value="TNJ66604.1"/>
    <property type="molecule type" value="Genomic_DNA"/>
</dbReference>
<keyword evidence="6" id="KW-1185">Reference proteome</keyword>
<dbReference type="AlphaFoldDB" id="A0A5C4TBY6"/>
<dbReference type="OrthoDB" id="9776971at2"/>
<dbReference type="InterPro" id="IPR017853">
    <property type="entry name" value="GH"/>
</dbReference>
<dbReference type="RefSeq" id="WP_139601723.1">
    <property type="nucleotide sequence ID" value="NZ_VDCQ01000009.1"/>
</dbReference>
<comment type="similarity">
    <text evidence="1">Belongs to the glycosyl hydrolase 39 family.</text>
</comment>
<dbReference type="InterPro" id="IPR051923">
    <property type="entry name" value="Glycosyl_Hydrolase_39"/>
</dbReference>
<reference evidence="5 6" key="1">
    <citation type="submission" date="2019-05" db="EMBL/GenBank/DDBJ databases">
        <title>We sequenced the genome of Paenibacillus hemerocallicola KCTC 33185 for further insight into its adaptation and study the phylogeny of Paenibacillus.</title>
        <authorList>
            <person name="Narsing Rao M.P."/>
        </authorList>
    </citation>
    <scope>NUCLEOTIDE SEQUENCE [LARGE SCALE GENOMIC DNA]</scope>
    <source>
        <strain evidence="5 6">KCTC 33185</strain>
    </source>
</reference>
<sequence length="449" mass="51397">MADIQIYADREIGAIKPLHGVNNGPVCYGSLLDVSHYYKRAGIPLVRLHDTNWPNAREVDIYTIFPDFGKDPSDPSSYDFATTDEYIRTVVETGARIVYRLGVSIEHTKEKYYVGPPEDFAKWAQICVGIIRHYNQGWANGFHYNIEYWEIWNEPDKPVGKTNLMWGGTWEQFYELYGVAAKAIKQFDPSLKVGGYGATSVKVKKFMDEFLAYCRDHEVPLDFFSWHIYGADLQRFANESRYARQELDRYGFPQAESHLNEWNYFDGDFKTIWLPGNEFVRRGVFERQKSNVGASFAAAVLTLLQDLPVDAANYYDGQPTALFCGLFDYYGVPQKTYYAFDAFRQLCEHRIRVEANPDPSVTGVYSLAGTNGLGETAAMISNADGPSRHYTIGLSGLDDRRDLLCEQYRLDDQHALQLVDSSRIRAGEHEFRIFLPRHSILFLKLTRAS</sequence>
<dbReference type="PANTHER" id="PTHR12631">
    <property type="entry name" value="ALPHA-L-IDURONIDASE"/>
    <property type="match status" value="1"/>
</dbReference>
<name>A0A5C4TBY6_9BACL</name>
<evidence type="ECO:0000256" key="2">
    <source>
        <dbReference type="ARBA" id="ARBA00022801"/>
    </source>
</evidence>
<evidence type="ECO:0000259" key="4">
    <source>
        <dbReference type="Pfam" id="PF01229"/>
    </source>
</evidence>
<organism evidence="5 6">
    <name type="scientific">Paenibacillus hemerocallicola</name>
    <dbReference type="NCBI Taxonomy" id="1172614"/>
    <lineage>
        <taxon>Bacteria</taxon>
        <taxon>Bacillati</taxon>
        <taxon>Bacillota</taxon>
        <taxon>Bacilli</taxon>
        <taxon>Bacillales</taxon>
        <taxon>Paenibacillaceae</taxon>
        <taxon>Paenibacillus</taxon>
    </lineage>
</organism>
<feature type="domain" description="Glycosyl hydrolases family 39 N-terminal catalytic" evidence="4">
    <location>
        <begin position="68"/>
        <end position="234"/>
    </location>
</feature>
<dbReference type="Pfam" id="PF01229">
    <property type="entry name" value="Glyco_hydro_39"/>
    <property type="match status" value="1"/>
</dbReference>
<keyword evidence="3" id="KW-0326">Glycosidase</keyword>
<evidence type="ECO:0000313" key="5">
    <source>
        <dbReference type="EMBL" id="TNJ66604.1"/>
    </source>
</evidence>
<comment type="caution">
    <text evidence="5">The sequence shown here is derived from an EMBL/GenBank/DDBJ whole genome shotgun (WGS) entry which is preliminary data.</text>
</comment>
<dbReference type="Proteomes" id="UP000307943">
    <property type="component" value="Unassembled WGS sequence"/>
</dbReference>
<dbReference type="PANTHER" id="PTHR12631:SF10">
    <property type="entry name" value="BETA-XYLOSIDASE-LIKE PROTEIN-RELATED"/>
    <property type="match status" value="1"/>
</dbReference>
<gene>
    <name evidence="5" type="ORF">FE784_08520</name>
</gene>
<accession>A0A5C4TBY6</accession>
<dbReference type="SUPFAM" id="SSF51445">
    <property type="entry name" value="(Trans)glycosidases"/>
    <property type="match status" value="1"/>
</dbReference>